<dbReference type="Proteomes" id="UP000266183">
    <property type="component" value="Chromosome"/>
</dbReference>
<dbReference type="AlphaFoldDB" id="A0A385SWM3"/>
<sequence>MKVWAISIGMAVGLISGFAWMKHRVNSPEQLIVGTWREKAWEYEKVNTPADRRRLTMEDTVSQAVKDQLGKHLMIHSAETWEFYPNGTLLLEGPHDVKNIRWKIKGRGHILELNHRNQTVEHYNITELTSDHLILNFDSDIQVKGIAKLTFQK</sequence>
<proteinExistence type="predicted"/>
<evidence type="ECO:0000313" key="1">
    <source>
        <dbReference type="EMBL" id="AYB34966.1"/>
    </source>
</evidence>
<dbReference type="OrthoDB" id="705595at2"/>
<protein>
    <submittedName>
        <fullName evidence="1">Uncharacterized protein</fullName>
    </submittedName>
</protein>
<reference evidence="2" key="1">
    <citation type="submission" date="2018-09" db="EMBL/GenBank/DDBJ databases">
        <title>Chryseolinea sp. KIS68-18 isolated from soil.</title>
        <authorList>
            <person name="Weon H.-Y."/>
            <person name="Kwon S.-W."/>
            <person name="Lee S.A."/>
        </authorList>
    </citation>
    <scope>NUCLEOTIDE SEQUENCE [LARGE SCALE GENOMIC DNA]</scope>
    <source>
        <strain evidence="2">KIS68-18</strain>
    </source>
</reference>
<accession>A0A385SWM3</accession>
<organism evidence="1 2">
    <name type="scientific">Chryseolinea soli</name>
    <dbReference type="NCBI Taxonomy" id="2321403"/>
    <lineage>
        <taxon>Bacteria</taxon>
        <taxon>Pseudomonadati</taxon>
        <taxon>Bacteroidota</taxon>
        <taxon>Cytophagia</taxon>
        <taxon>Cytophagales</taxon>
        <taxon>Fulvivirgaceae</taxon>
        <taxon>Chryseolinea</taxon>
    </lineage>
</organism>
<name>A0A385SWM3_9BACT</name>
<dbReference type="KEGG" id="chk:D4L85_32230"/>
<dbReference type="RefSeq" id="WP_119758219.1">
    <property type="nucleotide sequence ID" value="NZ_CP032382.1"/>
</dbReference>
<gene>
    <name evidence="1" type="ORF">D4L85_32230</name>
</gene>
<evidence type="ECO:0000313" key="2">
    <source>
        <dbReference type="Proteomes" id="UP000266183"/>
    </source>
</evidence>
<dbReference type="EMBL" id="CP032382">
    <property type="protein sequence ID" value="AYB34966.1"/>
    <property type="molecule type" value="Genomic_DNA"/>
</dbReference>
<keyword evidence="2" id="KW-1185">Reference proteome</keyword>